<keyword evidence="7 9" id="KW-1133">Transmembrane helix</keyword>
<accession>A0A1M6N0W6</accession>
<comment type="similarity">
    <text evidence="2 9">Belongs to the ABC-2 integral membrane protein family.</text>
</comment>
<dbReference type="InterPro" id="IPR047817">
    <property type="entry name" value="ABC2_TM_bact-type"/>
</dbReference>
<name>A0A1M6N0W6_9BACL</name>
<keyword evidence="4 9" id="KW-1003">Cell membrane</keyword>
<evidence type="ECO:0000256" key="3">
    <source>
        <dbReference type="ARBA" id="ARBA00022448"/>
    </source>
</evidence>
<evidence type="ECO:0000256" key="6">
    <source>
        <dbReference type="ARBA" id="ARBA00022692"/>
    </source>
</evidence>
<dbReference type="GO" id="GO:0140359">
    <property type="term" value="F:ABC-type transporter activity"/>
    <property type="evidence" value="ECO:0007669"/>
    <property type="project" value="InterPro"/>
</dbReference>
<protein>
    <recommendedName>
        <fullName evidence="9">Transport permease protein</fullName>
    </recommendedName>
</protein>
<dbReference type="OrthoDB" id="9794365at2"/>
<dbReference type="STRING" id="1830138.SAMN05443507_10538"/>
<evidence type="ECO:0000256" key="5">
    <source>
        <dbReference type="ARBA" id="ARBA00022519"/>
    </source>
</evidence>
<feature type="transmembrane region" description="Helical" evidence="9">
    <location>
        <begin position="172"/>
        <end position="194"/>
    </location>
</feature>
<evidence type="ECO:0000256" key="7">
    <source>
        <dbReference type="ARBA" id="ARBA00022989"/>
    </source>
</evidence>
<keyword evidence="6 9" id="KW-0812">Transmembrane</keyword>
<dbReference type="InterPro" id="IPR013525">
    <property type="entry name" value="ABC2_TM"/>
</dbReference>
<keyword evidence="5" id="KW-0997">Cell inner membrane</keyword>
<organism evidence="11 12">
    <name type="scientific">Alicyclobacillus tolerans</name>
    <dbReference type="NCBI Taxonomy" id="90970"/>
    <lineage>
        <taxon>Bacteria</taxon>
        <taxon>Bacillati</taxon>
        <taxon>Bacillota</taxon>
        <taxon>Bacilli</taxon>
        <taxon>Bacillales</taxon>
        <taxon>Alicyclobacillaceae</taxon>
        <taxon>Alicyclobacillus</taxon>
    </lineage>
</organism>
<dbReference type="EMBL" id="FRAF01000005">
    <property type="protein sequence ID" value="SHJ89345.1"/>
    <property type="molecule type" value="Genomic_DNA"/>
</dbReference>
<feature type="transmembrane region" description="Helical" evidence="9">
    <location>
        <begin position="228"/>
        <end position="247"/>
    </location>
</feature>
<feature type="transmembrane region" description="Helical" evidence="9">
    <location>
        <begin position="31"/>
        <end position="56"/>
    </location>
</feature>
<proteinExistence type="inferred from homology"/>
<dbReference type="PROSITE" id="PS51012">
    <property type="entry name" value="ABC_TM2"/>
    <property type="match status" value="1"/>
</dbReference>
<evidence type="ECO:0000313" key="12">
    <source>
        <dbReference type="Proteomes" id="UP000184016"/>
    </source>
</evidence>
<feature type="domain" description="ABC transmembrane type-2" evidence="10">
    <location>
        <begin position="32"/>
        <end position="250"/>
    </location>
</feature>
<evidence type="ECO:0000256" key="4">
    <source>
        <dbReference type="ARBA" id="ARBA00022475"/>
    </source>
</evidence>
<keyword evidence="3 9" id="KW-0813">Transport</keyword>
<evidence type="ECO:0000259" key="10">
    <source>
        <dbReference type="PROSITE" id="PS51012"/>
    </source>
</evidence>
<sequence length="258" mass="29859">MFSRIREVYDYRTMFWGLVTSDLRTRYKGSVLGFLWTFLNPLLMLLVYSAVFSLIMRSNIPHYAAFLFIGLLAWNLFSTSLSSASGVIVRQASLVKKIYFPREILPLAIVASSVINYIFSLAILIPFLILSGIYPSWSWCLLPLVLLFEAIATAGFALLFSSINVYLRDVEHVLNIFLMAWFYVTPVVYSLSMIPHKYAEFFKLNPITDFVVSFQGILYYHQPLRWKLFAYAVLFSLIILGIGWMIFNKLNRRFAEEV</sequence>
<dbReference type="GO" id="GO:0015920">
    <property type="term" value="P:lipopolysaccharide transport"/>
    <property type="evidence" value="ECO:0007669"/>
    <property type="project" value="TreeGrafter"/>
</dbReference>
<dbReference type="Pfam" id="PF01061">
    <property type="entry name" value="ABC2_membrane"/>
    <property type="match status" value="1"/>
</dbReference>
<feature type="transmembrane region" description="Helical" evidence="9">
    <location>
        <begin position="62"/>
        <end position="83"/>
    </location>
</feature>
<evidence type="ECO:0000256" key="8">
    <source>
        <dbReference type="ARBA" id="ARBA00023136"/>
    </source>
</evidence>
<keyword evidence="8 9" id="KW-0472">Membrane</keyword>
<feature type="transmembrane region" description="Helical" evidence="9">
    <location>
        <begin position="104"/>
        <end position="130"/>
    </location>
</feature>
<dbReference type="PANTHER" id="PTHR30413">
    <property type="entry name" value="INNER MEMBRANE TRANSPORT PERMEASE"/>
    <property type="match status" value="1"/>
</dbReference>
<dbReference type="Proteomes" id="UP000184016">
    <property type="component" value="Unassembled WGS sequence"/>
</dbReference>
<keyword evidence="12" id="KW-1185">Reference proteome</keyword>
<reference evidence="12" key="1">
    <citation type="submission" date="2016-11" db="EMBL/GenBank/DDBJ databases">
        <authorList>
            <person name="Varghese N."/>
            <person name="Submissions S."/>
        </authorList>
    </citation>
    <scope>NUCLEOTIDE SEQUENCE [LARGE SCALE GENOMIC DNA]</scope>
    <source>
        <strain evidence="12">USBA-503</strain>
    </source>
</reference>
<comment type="subcellular location">
    <subcellularLocation>
        <location evidence="1">Cell inner membrane</location>
        <topology evidence="1">Multi-pass membrane protein</topology>
    </subcellularLocation>
    <subcellularLocation>
        <location evidence="9">Cell membrane</location>
        <topology evidence="9">Multi-pass membrane protein</topology>
    </subcellularLocation>
</comment>
<gene>
    <name evidence="11" type="ORF">SAMN05443507_10538</name>
</gene>
<dbReference type="PANTHER" id="PTHR30413:SF8">
    <property type="entry name" value="TRANSPORT PERMEASE PROTEIN"/>
    <property type="match status" value="1"/>
</dbReference>
<dbReference type="GO" id="GO:0005886">
    <property type="term" value="C:plasma membrane"/>
    <property type="evidence" value="ECO:0007669"/>
    <property type="project" value="UniProtKB-SubCell"/>
</dbReference>
<dbReference type="AlphaFoldDB" id="A0A1M6N0W6"/>
<feature type="transmembrane region" description="Helical" evidence="9">
    <location>
        <begin position="136"/>
        <end position="160"/>
    </location>
</feature>
<evidence type="ECO:0000256" key="9">
    <source>
        <dbReference type="RuleBase" id="RU361157"/>
    </source>
</evidence>
<evidence type="ECO:0000256" key="1">
    <source>
        <dbReference type="ARBA" id="ARBA00004429"/>
    </source>
</evidence>
<evidence type="ECO:0000256" key="2">
    <source>
        <dbReference type="ARBA" id="ARBA00007783"/>
    </source>
</evidence>
<evidence type="ECO:0000313" key="11">
    <source>
        <dbReference type="EMBL" id="SHJ89345.1"/>
    </source>
</evidence>